<keyword evidence="3" id="KW-1003">Cell membrane</keyword>
<dbReference type="InterPro" id="IPR036465">
    <property type="entry name" value="vWFA_dom_sf"/>
</dbReference>
<evidence type="ECO:0000256" key="6">
    <source>
        <dbReference type="ARBA" id="ARBA00022723"/>
    </source>
</evidence>
<evidence type="ECO:0000256" key="19">
    <source>
        <dbReference type="SAM" id="Phobius"/>
    </source>
</evidence>
<evidence type="ECO:0000256" key="12">
    <source>
        <dbReference type="ARBA" id="ARBA00022989"/>
    </source>
</evidence>
<evidence type="ECO:0000259" key="21">
    <source>
        <dbReference type="SMART" id="SM00423"/>
    </source>
</evidence>
<comment type="subcellular location">
    <subcellularLocation>
        <location evidence="1 17">Cell membrane</location>
        <topology evidence="1 17">Single-pass type I membrane protein</topology>
    </subcellularLocation>
</comment>
<evidence type="ECO:0000256" key="17">
    <source>
        <dbReference type="RuleBase" id="RU000633"/>
    </source>
</evidence>
<dbReference type="GO" id="GO:0019901">
    <property type="term" value="F:protein kinase binding"/>
    <property type="evidence" value="ECO:0007669"/>
    <property type="project" value="TreeGrafter"/>
</dbReference>
<dbReference type="Gene3D" id="1.20.5.100">
    <property type="entry name" value="Cytochrome c1, transmembrane anchor, C-terminal"/>
    <property type="match status" value="1"/>
</dbReference>
<dbReference type="GO" id="GO:0046872">
    <property type="term" value="F:metal ion binding"/>
    <property type="evidence" value="ECO:0007669"/>
    <property type="project" value="UniProtKB-KW"/>
</dbReference>
<dbReference type="InterPro" id="IPR057073">
    <property type="entry name" value="EGF_integrin_2"/>
</dbReference>
<evidence type="ECO:0000256" key="14">
    <source>
        <dbReference type="ARBA" id="ARBA00023136"/>
    </source>
</evidence>
<dbReference type="InterPro" id="IPR040676">
    <property type="entry name" value="DUF5641"/>
</dbReference>
<reference evidence="23 24" key="1">
    <citation type="submission" date="2024-01" db="EMBL/GenBank/DDBJ databases">
        <authorList>
            <person name="Alioto T."/>
            <person name="Alioto T."/>
            <person name="Gomez Garrido J."/>
        </authorList>
    </citation>
    <scope>NUCLEOTIDE SEQUENCE [LARGE SCALE GENOMIC DNA]</scope>
</reference>
<evidence type="ECO:0000259" key="22">
    <source>
        <dbReference type="SMART" id="SM01242"/>
    </source>
</evidence>
<dbReference type="Pfam" id="PF23105">
    <property type="entry name" value="EGF_integrin"/>
    <property type="match status" value="1"/>
</dbReference>
<keyword evidence="10" id="KW-0460">Magnesium</keyword>
<keyword evidence="12 19" id="KW-1133">Transmembrane helix</keyword>
<dbReference type="PROSITE" id="PS00243">
    <property type="entry name" value="I_EGF_1"/>
    <property type="match status" value="1"/>
</dbReference>
<feature type="domain" description="PSI" evidence="21">
    <location>
        <begin position="567"/>
        <end position="617"/>
    </location>
</feature>
<evidence type="ECO:0000256" key="13">
    <source>
        <dbReference type="ARBA" id="ARBA00023037"/>
    </source>
</evidence>
<comment type="caution">
    <text evidence="23">The sequence shown here is derived from an EMBL/GenBank/DDBJ whole genome shotgun (WGS) entry which is preliminary data.</text>
</comment>
<dbReference type="PANTHER" id="PTHR10082:SF15">
    <property type="entry name" value="INTEGRIN BETA-2"/>
    <property type="match status" value="1"/>
</dbReference>
<dbReference type="Gene3D" id="3.30.1680.10">
    <property type="entry name" value="ligand-binding face of the semaphorins, domain 2"/>
    <property type="match status" value="1"/>
</dbReference>
<evidence type="ECO:0000256" key="15">
    <source>
        <dbReference type="ARBA" id="ARBA00023157"/>
    </source>
</evidence>
<dbReference type="Pfam" id="PF08725">
    <property type="entry name" value="Integrin_b_cyt"/>
    <property type="match status" value="1"/>
</dbReference>
<dbReference type="Gene3D" id="2.10.25.10">
    <property type="entry name" value="Laminin"/>
    <property type="match status" value="4"/>
</dbReference>
<name>A0AAV1Q9F6_SCOSC</name>
<keyword evidence="13 17" id="KW-0401">Integrin</keyword>
<dbReference type="GO" id="GO:0008305">
    <property type="term" value="C:integrin complex"/>
    <property type="evidence" value="ECO:0007669"/>
    <property type="project" value="TreeGrafter"/>
</dbReference>
<dbReference type="Proteomes" id="UP001314229">
    <property type="component" value="Unassembled WGS sequence"/>
</dbReference>
<feature type="non-terminal residue" evidence="23">
    <location>
        <position position="1301"/>
    </location>
</feature>
<keyword evidence="11 17" id="KW-0130">Cell adhesion</keyword>
<dbReference type="InterPro" id="IPR032695">
    <property type="entry name" value="Integrin_dom_sf"/>
</dbReference>
<keyword evidence="14 19" id="KW-0472">Membrane</keyword>
<keyword evidence="15" id="KW-1015">Disulfide bond</keyword>
<keyword evidence="9" id="KW-0106">Calcium</keyword>
<dbReference type="GO" id="GO:0001540">
    <property type="term" value="F:amyloid-beta binding"/>
    <property type="evidence" value="ECO:0007669"/>
    <property type="project" value="TreeGrafter"/>
</dbReference>
<keyword evidence="24" id="KW-1185">Reference proteome</keyword>
<evidence type="ECO:0000256" key="4">
    <source>
        <dbReference type="ARBA" id="ARBA00022536"/>
    </source>
</evidence>
<evidence type="ECO:0000256" key="18">
    <source>
        <dbReference type="SAM" id="MobiDB-lite"/>
    </source>
</evidence>
<evidence type="ECO:0000256" key="7">
    <source>
        <dbReference type="ARBA" id="ARBA00022729"/>
    </source>
</evidence>
<dbReference type="PROSITE" id="PS52047">
    <property type="entry name" value="I_EGF_2"/>
    <property type="match status" value="1"/>
</dbReference>
<evidence type="ECO:0000256" key="3">
    <source>
        <dbReference type="ARBA" id="ARBA00022475"/>
    </source>
</evidence>
<evidence type="ECO:0000256" key="8">
    <source>
        <dbReference type="ARBA" id="ARBA00022737"/>
    </source>
</evidence>
<dbReference type="FunFam" id="3.40.50.410:FF:000002">
    <property type="entry name" value="Integrin beta"/>
    <property type="match status" value="1"/>
</dbReference>
<protein>
    <recommendedName>
        <fullName evidence="17">Integrin beta</fullName>
    </recommendedName>
</protein>
<feature type="region of interest" description="Disordered" evidence="18">
    <location>
        <begin position="99"/>
        <end position="153"/>
    </location>
</feature>
<evidence type="ECO:0000256" key="1">
    <source>
        <dbReference type="ARBA" id="ARBA00004251"/>
    </source>
</evidence>
<dbReference type="InterPro" id="IPR002369">
    <property type="entry name" value="Integrin_bsu_VWA"/>
</dbReference>
<organism evidence="23 24">
    <name type="scientific">Scomber scombrus</name>
    <name type="common">Atlantic mackerel</name>
    <name type="synonym">Scomber vernalis</name>
    <dbReference type="NCBI Taxonomy" id="13677"/>
    <lineage>
        <taxon>Eukaryota</taxon>
        <taxon>Metazoa</taxon>
        <taxon>Chordata</taxon>
        <taxon>Craniata</taxon>
        <taxon>Vertebrata</taxon>
        <taxon>Euteleostomi</taxon>
        <taxon>Actinopterygii</taxon>
        <taxon>Neopterygii</taxon>
        <taxon>Teleostei</taxon>
        <taxon>Neoteleostei</taxon>
        <taxon>Acanthomorphata</taxon>
        <taxon>Pelagiaria</taxon>
        <taxon>Scombriformes</taxon>
        <taxon>Scombridae</taxon>
        <taxon>Scomber</taxon>
    </lineage>
</organism>
<evidence type="ECO:0000256" key="11">
    <source>
        <dbReference type="ARBA" id="ARBA00022889"/>
    </source>
</evidence>
<evidence type="ECO:0000256" key="10">
    <source>
        <dbReference type="ARBA" id="ARBA00022842"/>
    </source>
</evidence>
<dbReference type="SUPFAM" id="SSF69687">
    <property type="entry name" value="Integrin beta tail domain"/>
    <property type="match status" value="1"/>
</dbReference>
<feature type="domain" description="Integrin beta subunit VWA" evidence="20">
    <location>
        <begin position="575"/>
        <end position="997"/>
    </location>
</feature>
<dbReference type="InterPro" id="IPR057243">
    <property type="entry name" value="Integrin_I-EGF_CS"/>
</dbReference>
<dbReference type="SUPFAM" id="SSF53300">
    <property type="entry name" value="vWA-like"/>
    <property type="match status" value="1"/>
</dbReference>
<dbReference type="InterPro" id="IPR012896">
    <property type="entry name" value="Integrin_bsu_tail"/>
</dbReference>
<evidence type="ECO:0000256" key="9">
    <source>
        <dbReference type="ARBA" id="ARBA00022837"/>
    </source>
</evidence>
<dbReference type="Gene3D" id="2.60.40.1510">
    <property type="entry name" value="ntegrin, alpha v. Chain A, domain 3"/>
    <property type="match status" value="1"/>
</dbReference>
<comment type="similarity">
    <text evidence="2 17">Belongs to the integrin beta chain family.</text>
</comment>
<proteinExistence type="inferred from homology"/>
<feature type="compositionally biased region" description="Polar residues" evidence="18">
    <location>
        <begin position="137"/>
        <end position="153"/>
    </location>
</feature>
<dbReference type="GO" id="GO:0007159">
    <property type="term" value="P:leukocyte cell-cell adhesion"/>
    <property type="evidence" value="ECO:0007669"/>
    <property type="project" value="TreeGrafter"/>
</dbReference>
<dbReference type="InterPro" id="IPR014836">
    <property type="entry name" value="Integrin_bsu_cyt_dom"/>
</dbReference>
<dbReference type="GO" id="GO:0007229">
    <property type="term" value="P:integrin-mediated signaling pathway"/>
    <property type="evidence" value="ECO:0007669"/>
    <property type="project" value="UniProtKB-KW"/>
</dbReference>
<evidence type="ECO:0000313" key="23">
    <source>
        <dbReference type="EMBL" id="CAK6980188.1"/>
    </source>
</evidence>
<evidence type="ECO:0000256" key="2">
    <source>
        <dbReference type="ARBA" id="ARBA00007449"/>
    </source>
</evidence>
<keyword evidence="4" id="KW-0245">EGF-like domain</keyword>
<keyword evidence="16" id="KW-0325">Glycoprotein</keyword>
<dbReference type="GO" id="GO:0007160">
    <property type="term" value="P:cell-matrix adhesion"/>
    <property type="evidence" value="ECO:0007669"/>
    <property type="project" value="TreeGrafter"/>
</dbReference>
<sequence length="1301" mass="146072">MSNLQRQKKLRGAVRAATTRLLDKIDREVGKEDPSIDVLDEYLEHLTARERALLDSDHDIEAETAVDDLEDEVNSTFEYMDRIISRKTRIKRILRNTDDNQSAASVASQYSNNEIKRNNGKGPMRRREYRKKGDLTQPLQPRSTLSASEMSQGSRHIARNCKMQGITCEECGRRHHKVVCPQLSNQQEKHTEERQENTQQLARNLTTDAVIASAAPSSSMSSTVLLQTATVWIDAPTQSQVARCLLDGGSSRSFIREDISRALNLPVIGKETLNVFVFGSKTPQRLMCKKVKVRLRNIRNNQNIEVQLLETPKVSSSIIKMANETIRNDLESKGMPMADVPVRGMESEELGVLIGGDQYWRIVTGKMEKLEDGLVALESVFGWLVQGEVTTLNVVTEAVDVELLHVCVEQDQALSNQLRSIWELESLGIGKEELNSETDETVVKRFEETVKFVDGRYEVTDNRKVDGEQLTKRWSYRRKLVGEFWNRWKTEYLMELRSAHCTRSVKSTLFKVGDFVLVHDERLPRHMWRNGRVEEVFQGRDGKEMDRCLLLILILVARNGLCQNGESCSKSVVNSCSDCIRSGPDCMWCQKLNFTKAGKQEAARCDTKANLMDRGCEEEEIISPKNNLKVVKEVPLSGSFSEQEPIQLSPQTIKLNLRPGLPHKFSVSFKRVEGYPVDLYYLMDLSNSMKDDLENIKNLGKDLFAALKQITEHAKIGFGAFVDKTVLPYTNTNKEKLQKPCDENDKQCQAAFGYRHVLSMTPSEDEFKEKVTAQFISGNLDSPEGSLDAMMQAAVCGEKIGWRNNSTRLIVLTTDDGFHMAGDGKLAGILEPNDEACHMQNNLYDKSSEMDYPSVGQLVMQLKKNNIQPIFAVTKNVESVYQQLSDMIPKSVVGVLSADSKNVVDLINRAYKSLSSKVTLTHENLPDNVNVVYTPKCDHPESAQDNKGVCNNVPAGKEVSFDITLTAESCMEDTSFTIRPLGIKDTLTVTLSTICECDCKNHTDVSGSEYCSSQGKIQCGICSCKDGYVGQNCECSTDEREERAKRASCQKQNNTQECEGRGDCVCGRCRCHTTESGNSYHGDFCECDDENCEKFQNQLCGGHGVCKCGTCKCDVGFEGSACECRKSEEGCRTLNNTVCYGRGKCKCNRCECDVGYQRPNCQKCLGCPDSCQTKMNCIECLGFESGPFEKNCTVACSNISRHLVDQFTISGKECKQKDSKGCWIKFKLEQLIGEDNYMAEIQKQRDCPEPPSVTAIIGGSIAGVAFIGIVLLLLLKLLIYMKDMKEWKKFENERKKSKWAE</sequence>
<dbReference type="SMART" id="SM00423">
    <property type="entry name" value="PSI"/>
    <property type="match status" value="1"/>
</dbReference>
<dbReference type="SUPFAM" id="SSF103575">
    <property type="entry name" value="Plexin repeat"/>
    <property type="match status" value="1"/>
</dbReference>
<dbReference type="FunFam" id="3.30.1680.10:FF:000002">
    <property type="entry name" value="Integrin beta"/>
    <property type="match status" value="1"/>
</dbReference>
<dbReference type="Pfam" id="PF18701">
    <property type="entry name" value="DUF5641"/>
    <property type="match status" value="1"/>
</dbReference>
<evidence type="ECO:0000259" key="20">
    <source>
        <dbReference type="SMART" id="SM00187"/>
    </source>
</evidence>
<dbReference type="InterPro" id="IPR033760">
    <property type="entry name" value="Integrin_beta_N"/>
</dbReference>
<dbReference type="Pfam" id="PF00362">
    <property type="entry name" value="Integrin_beta"/>
    <property type="match status" value="1"/>
</dbReference>
<keyword evidence="7" id="KW-0732">Signal</keyword>
<accession>A0AAV1Q9F6</accession>
<dbReference type="SUPFAM" id="SSF69179">
    <property type="entry name" value="Integrin domains"/>
    <property type="match status" value="1"/>
</dbReference>
<evidence type="ECO:0000256" key="16">
    <source>
        <dbReference type="ARBA" id="ARBA00023180"/>
    </source>
</evidence>
<dbReference type="PANTHER" id="PTHR10082">
    <property type="entry name" value="INTEGRIN BETA SUBUNIT"/>
    <property type="match status" value="1"/>
</dbReference>
<dbReference type="FunFam" id="2.10.25.10:FF:000036">
    <property type="entry name" value="Integrin beta"/>
    <property type="match status" value="1"/>
</dbReference>
<dbReference type="GO" id="GO:0009986">
    <property type="term" value="C:cell surface"/>
    <property type="evidence" value="ECO:0007669"/>
    <property type="project" value="TreeGrafter"/>
</dbReference>
<dbReference type="SMART" id="SM00187">
    <property type="entry name" value="INB"/>
    <property type="match status" value="1"/>
</dbReference>
<dbReference type="Gene3D" id="3.40.50.410">
    <property type="entry name" value="von Willebrand factor, type A domain"/>
    <property type="match status" value="1"/>
</dbReference>
<dbReference type="SMART" id="SM01242">
    <property type="entry name" value="Integrin_B_tail"/>
    <property type="match status" value="1"/>
</dbReference>
<dbReference type="InterPro" id="IPR016201">
    <property type="entry name" value="PSI"/>
</dbReference>
<dbReference type="PRINTS" id="PR01186">
    <property type="entry name" value="INTEGRINB"/>
</dbReference>
<dbReference type="GO" id="GO:0030593">
    <property type="term" value="P:neutrophil chemotaxis"/>
    <property type="evidence" value="ECO:0007669"/>
    <property type="project" value="TreeGrafter"/>
</dbReference>
<dbReference type="InterPro" id="IPR015812">
    <property type="entry name" value="Integrin_bsu"/>
</dbReference>
<keyword evidence="8" id="KW-0677">Repeat</keyword>
<dbReference type="SUPFAM" id="SSF57196">
    <property type="entry name" value="EGF/Laminin"/>
    <property type="match status" value="1"/>
</dbReference>
<keyword evidence="6" id="KW-0479">Metal-binding</keyword>
<feature type="domain" description="Integrin beta subunit tail" evidence="22">
    <location>
        <begin position="1171"/>
        <end position="1252"/>
    </location>
</feature>
<feature type="transmembrane region" description="Helical" evidence="19">
    <location>
        <begin position="1253"/>
        <end position="1279"/>
    </location>
</feature>
<evidence type="ECO:0000313" key="24">
    <source>
        <dbReference type="Proteomes" id="UP001314229"/>
    </source>
</evidence>
<dbReference type="GO" id="GO:0005178">
    <property type="term" value="F:integrin binding"/>
    <property type="evidence" value="ECO:0007669"/>
    <property type="project" value="TreeGrafter"/>
</dbReference>
<dbReference type="EMBL" id="CAWUFR010000655">
    <property type="protein sequence ID" value="CAK6980188.1"/>
    <property type="molecule type" value="Genomic_DNA"/>
</dbReference>
<gene>
    <name evidence="23" type="ORF">FSCOSCO3_A003648</name>
</gene>
<evidence type="ECO:0000256" key="5">
    <source>
        <dbReference type="ARBA" id="ARBA00022692"/>
    </source>
</evidence>
<feature type="compositionally biased region" description="Polar residues" evidence="18">
    <location>
        <begin position="99"/>
        <end position="113"/>
    </location>
</feature>
<dbReference type="Pfam" id="PF17205">
    <property type="entry name" value="PSI_integrin"/>
    <property type="match status" value="1"/>
</dbReference>
<dbReference type="GO" id="GO:0005925">
    <property type="term" value="C:focal adhesion"/>
    <property type="evidence" value="ECO:0007669"/>
    <property type="project" value="TreeGrafter"/>
</dbReference>
<keyword evidence="5 17" id="KW-0812">Transmembrane</keyword>
<dbReference type="Pfam" id="PF07965">
    <property type="entry name" value="Integrin_B_tail"/>
    <property type="match status" value="1"/>
</dbReference>
<dbReference type="GO" id="GO:0033627">
    <property type="term" value="P:cell adhesion mediated by integrin"/>
    <property type="evidence" value="ECO:0007669"/>
    <property type="project" value="TreeGrafter"/>
</dbReference>
<dbReference type="InterPro" id="IPR036349">
    <property type="entry name" value="Integrin_bsu_tail_dom_sf"/>
</dbReference>